<dbReference type="EMBL" id="CM001403">
    <property type="protein sequence ID" value="EHQ27273.1"/>
    <property type="molecule type" value="Genomic_DNA"/>
</dbReference>
<reference evidence="2" key="1">
    <citation type="submission" date="2011-09" db="EMBL/GenBank/DDBJ databases">
        <title>The permanent draft genome of Mucilaginibacter paludis DSM 18603.</title>
        <authorList>
            <consortium name="US DOE Joint Genome Institute (JGI-PGF)"/>
            <person name="Lucas S."/>
            <person name="Han J."/>
            <person name="Lapidus A."/>
            <person name="Bruce D."/>
            <person name="Goodwin L."/>
            <person name="Pitluck S."/>
            <person name="Peters L."/>
            <person name="Kyrpides N."/>
            <person name="Mavromatis K."/>
            <person name="Ivanova N."/>
            <person name="Mikhailova N."/>
            <person name="Held B."/>
            <person name="Detter J.C."/>
            <person name="Tapia R."/>
            <person name="Han C."/>
            <person name="Land M."/>
            <person name="Hauser L."/>
            <person name="Markowitz V."/>
            <person name="Cheng J.-F."/>
            <person name="Hugenholtz P."/>
            <person name="Woyke T."/>
            <person name="Wu D."/>
            <person name="Tindall B."/>
            <person name="Brambilla E."/>
            <person name="Klenk H.-P."/>
            <person name="Eisen J.A."/>
        </authorList>
    </citation>
    <scope>NUCLEOTIDE SEQUENCE [LARGE SCALE GENOMIC DNA]</scope>
    <source>
        <strain evidence="2">DSM 18603</strain>
    </source>
</reference>
<feature type="transmembrane region" description="Helical" evidence="1">
    <location>
        <begin position="262"/>
        <end position="285"/>
    </location>
</feature>
<protein>
    <submittedName>
        <fullName evidence="2">Uncharacterized protein</fullName>
    </submittedName>
</protein>
<feature type="transmembrane region" description="Helical" evidence="1">
    <location>
        <begin position="466"/>
        <end position="485"/>
    </location>
</feature>
<feature type="transmembrane region" description="Helical" evidence="1">
    <location>
        <begin position="386"/>
        <end position="404"/>
    </location>
</feature>
<evidence type="ECO:0000313" key="3">
    <source>
        <dbReference type="Proteomes" id="UP000002774"/>
    </source>
</evidence>
<dbReference type="RefSeq" id="WP_008507652.1">
    <property type="nucleotide sequence ID" value="NZ_CM001403.1"/>
</dbReference>
<sequence>MDKLFLRLVALFNPFLERTGVDTYQLHEILRVKLLMDSRRPPAMFAGRRRATTTSASSSFKVTVFSLIFGALYGAVLFVFNKPLVGQTVYFSAFMVLMSLTLITDFTTVLIDVRDQLIIAPRPVNDRTVAIARISHISIYVLRLALVQGLPAMIMIGFIDGAAAVPVFLIQVIVATLLSIFIVNIIYLLLMKSVSPQRFKDIISYFQIAFSILIFAAYQLLPRLIKMSVLADFNLMGHTWSYFLPPVWIASLNEVLIHPGRATLITSLMAITGITVPLVAIWFVVKVLAPGFNRRLSMIAMSDGATSGVPSKAEKKSGIIDKIANFLAPDPVENAGFRITWKLAARTREFKMKVYPQFAFIPVYFAYFTLSGSGDVAGQFYKMQHGKSYIFLLYFSSIVLAAILQQISQTEKYKAAWVYYALPISKPGKILAGMYKAITALYFLPYMFVLGAACVAVWGTAVINDIILAFLMIQLYGIVMALFLVKGLPFSRPVLNKQAGGRIITSLLITALAGIFGFGHYVLSRWEMVIWIAIIPAALVYWLLFNYYRKQTWDNIELNEIE</sequence>
<feature type="transmembrane region" description="Helical" evidence="1">
    <location>
        <begin position="165"/>
        <end position="190"/>
    </location>
</feature>
<organism evidence="2 3">
    <name type="scientific">Mucilaginibacter paludis DSM 18603</name>
    <dbReference type="NCBI Taxonomy" id="714943"/>
    <lineage>
        <taxon>Bacteria</taxon>
        <taxon>Pseudomonadati</taxon>
        <taxon>Bacteroidota</taxon>
        <taxon>Sphingobacteriia</taxon>
        <taxon>Sphingobacteriales</taxon>
        <taxon>Sphingobacteriaceae</taxon>
        <taxon>Mucilaginibacter</taxon>
    </lineage>
</organism>
<feature type="transmembrane region" description="Helical" evidence="1">
    <location>
        <begin position="134"/>
        <end position="159"/>
    </location>
</feature>
<keyword evidence="3" id="KW-1185">Reference proteome</keyword>
<feature type="transmembrane region" description="Helical" evidence="1">
    <location>
        <begin position="529"/>
        <end position="548"/>
    </location>
</feature>
<dbReference type="STRING" id="714943.Mucpa_3169"/>
<keyword evidence="1" id="KW-1133">Transmembrane helix</keyword>
<evidence type="ECO:0000313" key="2">
    <source>
        <dbReference type="EMBL" id="EHQ27273.1"/>
    </source>
</evidence>
<proteinExistence type="predicted"/>
<dbReference type="eggNOG" id="ENOG502Z7WB">
    <property type="taxonomic scope" value="Bacteria"/>
</dbReference>
<dbReference type="HOGENOM" id="CLU_035812_0_0_10"/>
<keyword evidence="1" id="KW-0812">Transmembrane</keyword>
<evidence type="ECO:0000256" key="1">
    <source>
        <dbReference type="SAM" id="Phobius"/>
    </source>
</evidence>
<dbReference type="OrthoDB" id="2659138at2"/>
<feature type="transmembrane region" description="Helical" evidence="1">
    <location>
        <begin position="354"/>
        <end position="374"/>
    </location>
</feature>
<keyword evidence="1" id="KW-0472">Membrane</keyword>
<dbReference type="Proteomes" id="UP000002774">
    <property type="component" value="Chromosome"/>
</dbReference>
<accession>H1YFG5</accession>
<feature type="transmembrane region" description="Helical" evidence="1">
    <location>
        <begin position="506"/>
        <end position="523"/>
    </location>
</feature>
<feature type="transmembrane region" description="Helical" evidence="1">
    <location>
        <begin position="202"/>
        <end position="221"/>
    </location>
</feature>
<gene>
    <name evidence="2" type="ORF">Mucpa_3169</name>
</gene>
<feature type="transmembrane region" description="Helical" evidence="1">
    <location>
        <begin position="58"/>
        <end position="80"/>
    </location>
</feature>
<dbReference type="AlphaFoldDB" id="H1YFG5"/>
<feature type="transmembrane region" description="Helical" evidence="1">
    <location>
        <begin position="439"/>
        <end position="460"/>
    </location>
</feature>
<feature type="transmembrane region" description="Helical" evidence="1">
    <location>
        <begin position="92"/>
        <end position="113"/>
    </location>
</feature>
<name>H1YFG5_9SPHI</name>